<keyword evidence="1" id="KW-0732">Signal</keyword>
<dbReference type="PROSITE" id="PS51318">
    <property type="entry name" value="TAT"/>
    <property type="match status" value="1"/>
</dbReference>
<dbReference type="RefSeq" id="WP_159660369.1">
    <property type="nucleotide sequence ID" value="NZ_AQPF01000008.1"/>
</dbReference>
<sequence length="304" mass="33236">MLSRRTLLQAGAASAAGLMLSPLWAAGEKDAAMAARTIPSSGEAIPVIGMGSSGSFEVGTSDQERDPLREVLRRFFAGGGRLIDTAPSYGSAETVIGDLLSELELRQKTFLATKISSTGREAGKAQFENSLRRLKTDKVELLQVHNMQDWQTQMALINDLKKEGKVRYSGVTHWLDGGQDQLAEVVEASKPDFLQINYSVISAKAEERLFPLARDLGVAVLINRAFDDGRLFRQVADRPLPEWAPEAGIDSWAQAFLKFSISHPAVTAVIPATGKPHRQSDNLKAGYGPMLTEQQRRDLRAIFS</sequence>
<dbReference type="InterPro" id="IPR053135">
    <property type="entry name" value="AKR2_Oxidoreductase"/>
</dbReference>
<organism evidence="3 4">
    <name type="scientific">Alcanivorax xiamenensis</name>
    <dbReference type="NCBI Taxonomy" id="1177156"/>
    <lineage>
        <taxon>Bacteria</taxon>
        <taxon>Pseudomonadati</taxon>
        <taxon>Pseudomonadota</taxon>
        <taxon>Gammaproteobacteria</taxon>
        <taxon>Oceanospirillales</taxon>
        <taxon>Alcanivoracaceae</taxon>
        <taxon>Alcanivorax</taxon>
    </lineage>
</organism>
<feature type="domain" description="NADP-dependent oxidoreductase" evidence="2">
    <location>
        <begin position="51"/>
        <end position="298"/>
    </location>
</feature>
<name>A0ABQ6YA52_9GAMM</name>
<evidence type="ECO:0000313" key="4">
    <source>
        <dbReference type="Proteomes" id="UP000771797"/>
    </source>
</evidence>
<dbReference type="PANTHER" id="PTHR43312">
    <property type="entry name" value="D-THREO-ALDOSE 1-DEHYDROGENASE"/>
    <property type="match status" value="1"/>
</dbReference>
<gene>
    <name evidence="3" type="ORF">A6D6_01508</name>
</gene>
<feature type="chain" id="PRO_5046182936" evidence="1">
    <location>
        <begin position="26"/>
        <end position="304"/>
    </location>
</feature>
<dbReference type="SUPFAM" id="SSF51430">
    <property type="entry name" value="NAD(P)-linked oxidoreductase"/>
    <property type="match status" value="1"/>
</dbReference>
<dbReference type="CDD" id="cd19095">
    <property type="entry name" value="AKR_PA4992-like"/>
    <property type="match status" value="1"/>
</dbReference>
<dbReference type="Proteomes" id="UP000771797">
    <property type="component" value="Unassembled WGS sequence"/>
</dbReference>
<dbReference type="InterPro" id="IPR006311">
    <property type="entry name" value="TAT_signal"/>
</dbReference>
<accession>A0ABQ6YA52</accession>
<feature type="signal peptide" evidence="1">
    <location>
        <begin position="1"/>
        <end position="25"/>
    </location>
</feature>
<evidence type="ECO:0000313" key="3">
    <source>
        <dbReference type="EMBL" id="KAF0806510.1"/>
    </source>
</evidence>
<evidence type="ECO:0000259" key="2">
    <source>
        <dbReference type="Pfam" id="PF00248"/>
    </source>
</evidence>
<evidence type="ECO:0000256" key="1">
    <source>
        <dbReference type="SAM" id="SignalP"/>
    </source>
</evidence>
<protein>
    <submittedName>
        <fullName evidence="3">Aldo/keto reductase</fullName>
    </submittedName>
</protein>
<dbReference type="InterPro" id="IPR023210">
    <property type="entry name" value="NADP_OxRdtase_dom"/>
</dbReference>
<reference evidence="3 4" key="1">
    <citation type="submission" date="2012-09" db="EMBL/GenBank/DDBJ databases">
        <title>Genome Sequence of alkane-degrading Bacterium Alcanivorax sp. 6-D-6.</title>
        <authorList>
            <person name="Lai Q."/>
            <person name="Shao Z."/>
        </authorList>
    </citation>
    <scope>NUCLEOTIDE SEQUENCE [LARGE SCALE GENOMIC DNA]</scope>
    <source>
        <strain evidence="3 4">6-D-6</strain>
    </source>
</reference>
<dbReference type="Gene3D" id="3.20.20.100">
    <property type="entry name" value="NADP-dependent oxidoreductase domain"/>
    <property type="match status" value="1"/>
</dbReference>
<keyword evidence="4" id="KW-1185">Reference proteome</keyword>
<proteinExistence type="predicted"/>
<dbReference type="Pfam" id="PF00248">
    <property type="entry name" value="Aldo_ket_red"/>
    <property type="match status" value="1"/>
</dbReference>
<comment type="caution">
    <text evidence="3">The sequence shown here is derived from an EMBL/GenBank/DDBJ whole genome shotgun (WGS) entry which is preliminary data.</text>
</comment>
<dbReference type="InterPro" id="IPR036812">
    <property type="entry name" value="NAD(P)_OxRdtase_dom_sf"/>
</dbReference>
<dbReference type="PANTHER" id="PTHR43312:SF1">
    <property type="entry name" value="NADP-DEPENDENT OXIDOREDUCTASE DOMAIN-CONTAINING PROTEIN"/>
    <property type="match status" value="1"/>
</dbReference>
<dbReference type="EMBL" id="AQPF01000008">
    <property type="protein sequence ID" value="KAF0806510.1"/>
    <property type="molecule type" value="Genomic_DNA"/>
</dbReference>